<protein>
    <submittedName>
        <fullName evidence="1">Uncharacterized protein</fullName>
    </submittedName>
</protein>
<name>A0A382XWV4_9ZZZZ</name>
<dbReference type="AlphaFoldDB" id="A0A382XWV4"/>
<sequence>TSGQFSILDRSEMLLRYYRIVVPKQPHPIIVSPTCSLFSATDIQFWVAGVRDYCQQTPLRREIMWHSAIGPDLMLYLSAFSPDHYSVALTEYWTAQFSIHPESIPIGSDPCRLQIGYWLARAWYIEAYSNKENPSFPAQLFAPHLLRGLVIILRCIWSTNCHRYLFRFFGELLIMTHLAWRKNFIISGMGMVFIEGGRIIGQRLFKLLRWYSK</sequence>
<dbReference type="EMBL" id="UINC01171010">
    <property type="protein sequence ID" value="SVD75340.1"/>
    <property type="molecule type" value="Genomic_DNA"/>
</dbReference>
<reference evidence="1" key="1">
    <citation type="submission" date="2018-05" db="EMBL/GenBank/DDBJ databases">
        <authorList>
            <person name="Lanie J.A."/>
            <person name="Ng W.-L."/>
            <person name="Kazmierczak K.M."/>
            <person name="Andrzejewski T.M."/>
            <person name="Davidsen T.M."/>
            <person name="Wayne K.J."/>
            <person name="Tettelin H."/>
            <person name="Glass J.I."/>
            <person name="Rusch D."/>
            <person name="Podicherti R."/>
            <person name="Tsui H.-C.T."/>
            <person name="Winkler M.E."/>
        </authorList>
    </citation>
    <scope>NUCLEOTIDE SEQUENCE</scope>
</reference>
<accession>A0A382XWV4</accession>
<evidence type="ECO:0000313" key="1">
    <source>
        <dbReference type="EMBL" id="SVD75340.1"/>
    </source>
</evidence>
<feature type="non-terminal residue" evidence="1">
    <location>
        <position position="1"/>
    </location>
</feature>
<proteinExistence type="predicted"/>
<organism evidence="1">
    <name type="scientific">marine metagenome</name>
    <dbReference type="NCBI Taxonomy" id="408172"/>
    <lineage>
        <taxon>unclassified sequences</taxon>
        <taxon>metagenomes</taxon>
        <taxon>ecological metagenomes</taxon>
    </lineage>
</organism>
<gene>
    <name evidence="1" type="ORF">METZ01_LOCUS428194</name>
</gene>